<accession>A0A024UE58</accession>
<dbReference type="GO" id="GO:0005769">
    <property type="term" value="C:early endosome"/>
    <property type="evidence" value="ECO:0007669"/>
    <property type="project" value="TreeGrafter"/>
</dbReference>
<name>A0A024UE58_9STRA</name>
<evidence type="ECO:0000256" key="1">
    <source>
        <dbReference type="ARBA" id="ARBA00022553"/>
    </source>
</evidence>
<dbReference type="AlphaFoldDB" id="A0A024UE58"/>
<gene>
    <name evidence="3" type="ORF">H310_03858</name>
</gene>
<dbReference type="GO" id="GO:0005829">
    <property type="term" value="C:cytosol"/>
    <property type="evidence" value="ECO:0007669"/>
    <property type="project" value="GOC"/>
</dbReference>
<dbReference type="GO" id="GO:0005802">
    <property type="term" value="C:trans-Golgi network"/>
    <property type="evidence" value="ECO:0007669"/>
    <property type="project" value="TreeGrafter"/>
</dbReference>
<feature type="domain" description="PH" evidence="2">
    <location>
        <begin position="7"/>
        <end position="116"/>
    </location>
</feature>
<dbReference type="Pfam" id="PF00169">
    <property type="entry name" value="PH"/>
    <property type="match status" value="1"/>
</dbReference>
<reference evidence="3" key="1">
    <citation type="submission" date="2013-12" db="EMBL/GenBank/DDBJ databases">
        <title>The Genome Sequence of Aphanomyces invadans NJM9701.</title>
        <authorList>
            <consortium name="The Broad Institute Genomics Platform"/>
            <person name="Russ C."/>
            <person name="Tyler B."/>
            <person name="van West P."/>
            <person name="Dieguez-Uribeondo J."/>
            <person name="Young S.K."/>
            <person name="Zeng Q."/>
            <person name="Gargeya S."/>
            <person name="Fitzgerald M."/>
            <person name="Abouelleil A."/>
            <person name="Alvarado L."/>
            <person name="Chapman S.B."/>
            <person name="Gainer-Dewar J."/>
            <person name="Goldberg J."/>
            <person name="Griggs A."/>
            <person name="Gujja S."/>
            <person name="Hansen M."/>
            <person name="Howarth C."/>
            <person name="Imamovic A."/>
            <person name="Ireland A."/>
            <person name="Larimer J."/>
            <person name="McCowan C."/>
            <person name="Murphy C."/>
            <person name="Pearson M."/>
            <person name="Poon T.W."/>
            <person name="Priest M."/>
            <person name="Roberts A."/>
            <person name="Saif S."/>
            <person name="Shea T."/>
            <person name="Sykes S."/>
            <person name="Wortman J."/>
            <person name="Nusbaum C."/>
            <person name="Birren B."/>
        </authorList>
    </citation>
    <scope>NUCLEOTIDE SEQUENCE [LARGE SCALE GENOMIC DNA]</scope>
    <source>
        <strain evidence="3">NJM9701</strain>
    </source>
</reference>
<evidence type="ECO:0000259" key="2">
    <source>
        <dbReference type="PROSITE" id="PS50003"/>
    </source>
</evidence>
<dbReference type="GO" id="GO:0007032">
    <property type="term" value="P:endosome organization"/>
    <property type="evidence" value="ECO:0007669"/>
    <property type="project" value="TreeGrafter"/>
</dbReference>
<dbReference type="OrthoDB" id="185175at2759"/>
<dbReference type="PANTHER" id="PTHR22902">
    <property type="entry name" value="SESQUIPEDALIAN"/>
    <property type="match status" value="1"/>
</dbReference>
<dbReference type="PANTHER" id="PTHR22902:SF27">
    <property type="entry name" value="PLECKSTRIN HOMOLOGY DOMAIN-CONTAINING FAMILY A MEMBER 3"/>
    <property type="match status" value="1"/>
</dbReference>
<dbReference type="VEuPathDB" id="FungiDB:H310_03858"/>
<dbReference type="GO" id="GO:0055037">
    <property type="term" value="C:recycling endosome"/>
    <property type="evidence" value="ECO:0007669"/>
    <property type="project" value="TreeGrafter"/>
</dbReference>
<dbReference type="EMBL" id="KI913957">
    <property type="protein sequence ID" value="ETW04701.1"/>
    <property type="molecule type" value="Genomic_DNA"/>
</dbReference>
<sequence>MNMLSAPPMRSGMLYKKGQKKALLGRANWKLRYIELTPTAISYYTEKGGNLRGVIDLTHCTPRDIQAMPRDCIKTGRSPSTAWRIAITTPVRRFVMAANTPSEMNLWFQDLMQIVQNRSIANDIYKV</sequence>
<dbReference type="STRING" id="157072.A0A024UE58"/>
<dbReference type="InterPro" id="IPR011993">
    <property type="entry name" value="PH-like_dom_sf"/>
</dbReference>
<dbReference type="SMART" id="SM00233">
    <property type="entry name" value="PH"/>
    <property type="match status" value="1"/>
</dbReference>
<keyword evidence="1" id="KW-0597">Phosphoprotein</keyword>
<dbReference type="InterPro" id="IPR001849">
    <property type="entry name" value="PH_domain"/>
</dbReference>
<dbReference type="InterPro" id="IPR045188">
    <property type="entry name" value="Boi1/Boi2-like"/>
</dbReference>
<protein>
    <recommendedName>
        <fullName evidence="2">PH domain-containing protein</fullName>
    </recommendedName>
</protein>
<dbReference type="RefSeq" id="XP_008866139.1">
    <property type="nucleotide sequence ID" value="XM_008867917.1"/>
</dbReference>
<dbReference type="GO" id="GO:0001881">
    <property type="term" value="P:receptor recycling"/>
    <property type="evidence" value="ECO:0007669"/>
    <property type="project" value="TreeGrafter"/>
</dbReference>
<dbReference type="GeneID" id="20080908"/>
<organism evidence="3">
    <name type="scientific">Aphanomyces invadans</name>
    <dbReference type="NCBI Taxonomy" id="157072"/>
    <lineage>
        <taxon>Eukaryota</taxon>
        <taxon>Sar</taxon>
        <taxon>Stramenopiles</taxon>
        <taxon>Oomycota</taxon>
        <taxon>Saprolegniomycetes</taxon>
        <taxon>Saprolegniales</taxon>
        <taxon>Verrucalvaceae</taxon>
        <taxon>Aphanomyces</taxon>
    </lineage>
</organism>
<dbReference type="Gene3D" id="2.30.29.30">
    <property type="entry name" value="Pleckstrin-homology domain (PH domain)/Phosphotyrosine-binding domain (PTB)"/>
    <property type="match status" value="1"/>
</dbReference>
<dbReference type="GO" id="GO:0042147">
    <property type="term" value="P:retrograde transport, endosome to Golgi"/>
    <property type="evidence" value="ECO:0007669"/>
    <property type="project" value="TreeGrafter"/>
</dbReference>
<evidence type="ECO:0000313" key="3">
    <source>
        <dbReference type="EMBL" id="ETW04701.1"/>
    </source>
</evidence>
<dbReference type="PROSITE" id="PS50003">
    <property type="entry name" value="PH_DOMAIN"/>
    <property type="match status" value="1"/>
</dbReference>
<proteinExistence type="predicted"/>
<dbReference type="SUPFAM" id="SSF50729">
    <property type="entry name" value="PH domain-like"/>
    <property type="match status" value="1"/>
</dbReference>